<feature type="domain" description="RRM" evidence="4">
    <location>
        <begin position="257"/>
        <end position="375"/>
    </location>
</feature>
<keyword evidence="1 2" id="KW-0694">RNA-binding</keyword>
<dbReference type="PANTHER" id="PTHR23236:SF95">
    <property type="entry name" value="NUCLEOLAR PROTEIN 13"/>
    <property type="match status" value="1"/>
</dbReference>
<reference evidence="5" key="2">
    <citation type="submission" date="2020-11" db="EMBL/GenBank/DDBJ databases">
        <authorList>
            <consortium name="DOE Joint Genome Institute"/>
            <person name="Kuo A."/>
            <person name="Miyauchi S."/>
            <person name="Kiss E."/>
            <person name="Drula E."/>
            <person name="Kohler A."/>
            <person name="Sanchez-Garcia M."/>
            <person name="Andreopoulos B."/>
            <person name="Barry K.W."/>
            <person name="Bonito G."/>
            <person name="Buee M."/>
            <person name="Carver A."/>
            <person name="Chen C."/>
            <person name="Cichocki N."/>
            <person name="Clum A."/>
            <person name="Culley D."/>
            <person name="Crous P.W."/>
            <person name="Fauchery L."/>
            <person name="Girlanda M."/>
            <person name="Hayes R."/>
            <person name="Keri Z."/>
            <person name="Labutti K."/>
            <person name="Lipzen A."/>
            <person name="Lombard V."/>
            <person name="Magnuson J."/>
            <person name="Maillard F."/>
            <person name="Morin E."/>
            <person name="Murat C."/>
            <person name="Nolan M."/>
            <person name="Ohm R."/>
            <person name="Pangilinan J."/>
            <person name="Pereira M."/>
            <person name="Perotto S."/>
            <person name="Peter M."/>
            <person name="Riley R."/>
            <person name="Sitrit Y."/>
            <person name="Stielow B."/>
            <person name="Szollosi G."/>
            <person name="Zifcakova L."/>
            <person name="Stursova M."/>
            <person name="Spatafora J.W."/>
            <person name="Tedersoo L."/>
            <person name="Vaario L.-M."/>
            <person name="Yamada A."/>
            <person name="Yan M."/>
            <person name="Wang P."/>
            <person name="Xu J."/>
            <person name="Bruns T."/>
            <person name="Baldrian P."/>
            <person name="Vilgalys R."/>
            <person name="Henrissat B."/>
            <person name="Grigoriev I.V."/>
            <person name="Hibbett D."/>
            <person name="Nagy L.G."/>
            <person name="Martin F.M."/>
        </authorList>
    </citation>
    <scope>NUCLEOTIDE SEQUENCE</scope>
    <source>
        <strain evidence="5">UH-Tt-Lm1</strain>
    </source>
</reference>
<feature type="compositionally biased region" description="Basic and acidic residues" evidence="3">
    <location>
        <begin position="449"/>
        <end position="458"/>
    </location>
</feature>
<dbReference type="SMART" id="SM00360">
    <property type="entry name" value="RRM"/>
    <property type="match status" value="2"/>
</dbReference>
<reference evidence="5" key="1">
    <citation type="journal article" date="2020" name="Nat. Commun.">
        <title>Large-scale genome sequencing of mycorrhizal fungi provides insights into the early evolution of symbiotic traits.</title>
        <authorList>
            <person name="Miyauchi S."/>
            <person name="Kiss E."/>
            <person name="Kuo A."/>
            <person name="Drula E."/>
            <person name="Kohler A."/>
            <person name="Sanchez-Garcia M."/>
            <person name="Morin E."/>
            <person name="Andreopoulos B."/>
            <person name="Barry K.W."/>
            <person name="Bonito G."/>
            <person name="Buee M."/>
            <person name="Carver A."/>
            <person name="Chen C."/>
            <person name="Cichocki N."/>
            <person name="Clum A."/>
            <person name="Culley D."/>
            <person name="Crous P.W."/>
            <person name="Fauchery L."/>
            <person name="Girlanda M."/>
            <person name="Hayes R.D."/>
            <person name="Keri Z."/>
            <person name="LaButti K."/>
            <person name="Lipzen A."/>
            <person name="Lombard V."/>
            <person name="Magnuson J."/>
            <person name="Maillard F."/>
            <person name="Murat C."/>
            <person name="Nolan M."/>
            <person name="Ohm R.A."/>
            <person name="Pangilinan J."/>
            <person name="Pereira M.F."/>
            <person name="Perotto S."/>
            <person name="Peter M."/>
            <person name="Pfister S."/>
            <person name="Riley R."/>
            <person name="Sitrit Y."/>
            <person name="Stielow J.B."/>
            <person name="Szollosi G."/>
            <person name="Zifcakova L."/>
            <person name="Stursova M."/>
            <person name="Spatafora J.W."/>
            <person name="Tedersoo L."/>
            <person name="Vaario L.M."/>
            <person name="Yamada A."/>
            <person name="Yan M."/>
            <person name="Wang P."/>
            <person name="Xu J."/>
            <person name="Bruns T."/>
            <person name="Baldrian P."/>
            <person name="Vilgalys R."/>
            <person name="Dunand C."/>
            <person name="Henrissat B."/>
            <person name="Grigoriev I.V."/>
            <person name="Hibbett D."/>
            <person name="Nagy L.G."/>
            <person name="Martin F.M."/>
        </authorList>
    </citation>
    <scope>NUCLEOTIDE SEQUENCE</scope>
    <source>
        <strain evidence="5">UH-Tt-Lm1</strain>
    </source>
</reference>
<dbReference type="OrthoDB" id="439808at2759"/>
<evidence type="ECO:0000259" key="4">
    <source>
        <dbReference type="PROSITE" id="PS50102"/>
    </source>
</evidence>
<dbReference type="PANTHER" id="PTHR23236">
    <property type="entry name" value="EUKARYOTIC TRANSLATION INITIATION FACTOR 4B/4H"/>
    <property type="match status" value="1"/>
</dbReference>
<dbReference type="InterPro" id="IPR000504">
    <property type="entry name" value="RRM_dom"/>
</dbReference>
<dbReference type="Gene3D" id="3.30.70.330">
    <property type="match status" value="2"/>
</dbReference>
<dbReference type="GO" id="GO:0005730">
    <property type="term" value="C:nucleolus"/>
    <property type="evidence" value="ECO:0007669"/>
    <property type="project" value="TreeGrafter"/>
</dbReference>
<organism evidence="5 6">
    <name type="scientific">Thelephora terrestris</name>
    <dbReference type="NCBI Taxonomy" id="56493"/>
    <lineage>
        <taxon>Eukaryota</taxon>
        <taxon>Fungi</taxon>
        <taxon>Dikarya</taxon>
        <taxon>Basidiomycota</taxon>
        <taxon>Agaricomycotina</taxon>
        <taxon>Agaricomycetes</taxon>
        <taxon>Thelephorales</taxon>
        <taxon>Thelephoraceae</taxon>
        <taxon>Thelephora</taxon>
    </lineage>
</organism>
<feature type="compositionally biased region" description="Basic and acidic residues" evidence="3">
    <location>
        <begin position="428"/>
        <end position="437"/>
    </location>
</feature>
<dbReference type="Proteomes" id="UP000736335">
    <property type="component" value="Unassembled WGS sequence"/>
</dbReference>
<dbReference type="InterPro" id="IPR035979">
    <property type="entry name" value="RBD_domain_sf"/>
</dbReference>
<evidence type="ECO:0000256" key="3">
    <source>
        <dbReference type="SAM" id="MobiDB-lite"/>
    </source>
</evidence>
<comment type="caution">
    <text evidence="5">The sequence shown here is derived from an EMBL/GenBank/DDBJ whole genome shotgun (WGS) entry which is preliminary data.</text>
</comment>
<feature type="compositionally biased region" description="Basic and acidic residues" evidence="3">
    <location>
        <begin position="387"/>
        <end position="419"/>
    </location>
</feature>
<feature type="compositionally biased region" description="Polar residues" evidence="3">
    <location>
        <begin position="90"/>
        <end position="100"/>
    </location>
</feature>
<gene>
    <name evidence="5" type="ORF">BJ322DRAFT_1072274</name>
</gene>
<evidence type="ECO:0000313" key="6">
    <source>
        <dbReference type="Proteomes" id="UP000736335"/>
    </source>
</evidence>
<feature type="region of interest" description="Disordered" evidence="3">
    <location>
        <begin position="280"/>
        <end position="321"/>
    </location>
</feature>
<keyword evidence="6" id="KW-1185">Reference proteome</keyword>
<feature type="compositionally biased region" description="Basic and acidic residues" evidence="3">
    <location>
        <begin position="298"/>
        <end position="309"/>
    </location>
</feature>
<dbReference type="SUPFAM" id="SSF54928">
    <property type="entry name" value="RNA-binding domain, RBD"/>
    <property type="match status" value="2"/>
</dbReference>
<feature type="compositionally biased region" description="Basic residues" evidence="3">
    <location>
        <begin position="70"/>
        <end position="79"/>
    </location>
</feature>
<feature type="region of interest" description="Disordered" evidence="3">
    <location>
        <begin position="376"/>
        <end position="462"/>
    </location>
</feature>
<feature type="region of interest" description="Disordered" evidence="3">
    <location>
        <begin position="1"/>
        <end position="123"/>
    </location>
</feature>
<feature type="compositionally biased region" description="Low complexity" evidence="3">
    <location>
        <begin position="27"/>
        <end position="51"/>
    </location>
</feature>
<dbReference type="AlphaFoldDB" id="A0A9P6HAR5"/>
<proteinExistence type="predicted"/>
<evidence type="ECO:0000256" key="1">
    <source>
        <dbReference type="ARBA" id="ARBA00022884"/>
    </source>
</evidence>
<sequence length="483" mass="52151">MISLEKPSATGKAKRKLADISKDTAHSDSLPAPSSSSSLASDSTSDSGSEASHVRETEPVPDEPVLSHAEKRRQKKRKLNSADAVPADVSSESRTKSVSTPLKPKKGKKPEGVSEASDAPPKRQNSVWIGNLAYKTTAVMLKNFFEGLEVTRIHMPMKTPPSGAGPMVNSGFAYVDFATPDAKVTAITLSERNLEGRRLLIKDGEDFAGRPTTITTNTEGIATTTTEPSTLRSAAPKTGLTKIAHKILAAQKQPPGPTLFFGNLGFEATEDSIRQLLEAHRKKPTETPSHNDDEESSDNGREDGGEAKVKPKGNGPRKEDKWLRKIRMGTFEDSGKCKGWAFADFTSTEHATSALINPRNHSLDGRKLTVEYASPDAVRRGGGPRGESGDYKHKTFKGRDGPGKVRKPRSDGHIEREPKPAAGQLTEGGERELERVERKLKRGSGFERASSRRGERPKPGAALALAQRGTAAILPSQGQKITF</sequence>
<dbReference type="GO" id="GO:0003723">
    <property type="term" value="F:RNA binding"/>
    <property type="evidence" value="ECO:0007669"/>
    <property type="project" value="UniProtKB-UniRule"/>
</dbReference>
<evidence type="ECO:0000313" key="5">
    <source>
        <dbReference type="EMBL" id="KAF9782735.1"/>
    </source>
</evidence>
<protein>
    <recommendedName>
        <fullName evidence="4">RRM domain-containing protein</fullName>
    </recommendedName>
</protein>
<dbReference type="EMBL" id="WIUZ02000011">
    <property type="protein sequence ID" value="KAF9782735.1"/>
    <property type="molecule type" value="Genomic_DNA"/>
</dbReference>
<accession>A0A9P6HAR5</accession>
<dbReference type="InterPro" id="IPR012677">
    <property type="entry name" value="Nucleotide-bd_a/b_plait_sf"/>
</dbReference>
<name>A0A9P6HAR5_9AGAM</name>
<feature type="domain" description="RRM" evidence="4">
    <location>
        <begin position="125"/>
        <end position="206"/>
    </location>
</feature>
<evidence type="ECO:0000256" key="2">
    <source>
        <dbReference type="PROSITE-ProRule" id="PRU00176"/>
    </source>
</evidence>
<feature type="compositionally biased region" description="Basic and acidic residues" evidence="3">
    <location>
        <begin position="16"/>
        <end position="26"/>
    </location>
</feature>
<dbReference type="PROSITE" id="PS50102">
    <property type="entry name" value="RRM"/>
    <property type="match status" value="2"/>
</dbReference>